<dbReference type="RefSeq" id="WP_008750682.1">
    <property type="nucleotide sequence ID" value="NZ_GL622296.1"/>
</dbReference>
<evidence type="ECO:0000256" key="1">
    <source>
        <dbReference type="SAM" id="SignalP"/>
    </source>
</evidence>
<dbReference type="SMART" id="SM00327">
    <property type="entry name" value="VWA"/>
    <property type="match status" value="1"/>
</dbReference>
<feature type="chain" id="PRO_5038344560" evidence="1">
    <location>
        <begin position="24"/>
        <end position="526"/>
    </location>
</feature>
<dbReference type="Pfam" id="PF00092">
    <property type="entry name" value="VWA"/>
    <property type="match status" value="1"/>
</dbReference>
<dbReference type="InterPro" id="IPR022156">
    <property type="entry name" value="Uncharacterised_YfbK_N"/>
</dbReference>
<dbReference type="PANTHER" id="PTHR10166:SF37">
    <property type="entry name" value="STOLID, ISOFORM H"/>
    <property type="match status" value="1"/>
</dbReference>
<accession>E6LLS8</accession>
<dbReference type="AlphaFoldDB" id="E6LLS8"/>
<dbReference type="eggNOG" id="COG2304">
    <property type="taxonomic scope" value="Bacteria"/>
</dbReference>
<dbReference type="PANTHER" id="PTHR10166">
    <property type="entry name" value="VOLTAGE-DEPENDENT CALCIUM CHANNEL SUBUNIT ALPHA-2/DELTA-RELATED"/>
    <property type="match status" value="1"/>
</dbReference>
<dbReference type="EMBL" id="AEPW01000037">
    <property type="protein sequence ID" value="EFU77194.1"/>
    <property type="molecule type" value="Genomic_DNA"/>
</dbReference>
<organism evidence="3 4">
    <name type="scientific">Lachnoanaerobaculum saburreum DSM 3986</name>
    <dbReference type="NCBI Taxonomy" id="887325"/>
    <lineage>
        <taxon>Bacteria</taxon>
        <taxon>Bacillati</taxon>
        <taxon>Bacillota</taxon>
        <taxon>Clostridia</taxon>
        <taxon>Lachnospirales</taxon>
        <taxon>Lachnospiraceae</taxon>
        <taxon>Lachnoanaerobaculum</taxon>
    </lineage>
</organism>
<dbReference type="Proteomes" id="UP000003434">
    <property type="component" value="Unassembled WGS sequence"/>
</dbReference>
<dbReference type="InterPro" id="IPR036465">
    <property type="entry name" value="vWFA_dom_sf"/>
</dbReference>
<dbReference type="PROSITE" id="PS50234">
    <property type="entry name" value="VWFA"/>
    <property type="match status" value="1"/>
</dbReference>
<dbReference type="InterPro" id="IPR051173">
    <property type="entry name" value="Ca_channel_alpha-2/delta"/>
</dbReference>
<sequence length="526" mass="57900">MKSKSIFFSGGMGLFLFSLSIFASLAGCSSAGRTYEATKSAFDSNDAGKMVEYYSPNVGYNTEEYNIINESGFQSVSTSPLSTFAADVDTASYANIRRFITDGELPPADAVRIEEMLNYFYYDYPQPKDDEPFSVTTEISSCPWNPDTKLMQIGLQAKNTDTTTKPSNLVFLIDVSASMDEPDKLPLVKNAFLLLCDELKENDTISIVTYAGTDSVVLEGAKGSDKKSIMSAIEDLTAGGSTAGSDGIKTAYKIAEKYFKTEGNNRVVLATDGDLNVGITSEGELIKLIKKEKESNIFLSVLGFGTDNIKDNKMQSLADNGDGNYSYIDSRFEAKKVLSDELGANFFTVAKDVKLQLEFNPKFIKGYRLIGYENRVMDDQDFNDDTKDGGEIGSGHRVTVLYEIADKDSPMNIGGDLKYQSTNETDSDEFLNIAVRYKNPDSEKSMELNYPVKADSIKPEMSENMKFASAIAETGMLLRDSEYKGSSSYESVLSLLDSISDIKSDESKAEFVELVKKMADMPKSDK</sequence>
<evidence type="ECO:0000313" key="4">
    <source>
        <dbReference type="Proteomes" id="UP000003434"/>
    </source>
</evidence>
<dbReference type="PROSITE" id="PS51257">
    <property type="entry name" value="PROKAR_LIPOPROTEIN"/>
    <property type="match status" value="1"/>
</dbReference>
<dbReference type="SUPFAM" id="SSF53300">
    <property type="entry name" value="vWA-like"/>
    <property type="match status" value="1"/>
</dbReference>
<dbReference type="HOGENOM" id="CLU_019123_2_1_9"/>
<evidence type="ECO:0000313" key="3">
    <source>
        <dbReference type="EMBL" id="EFU77194.1"/>
    </source>
</evidence>
<protein>
    <submittedName>
        <fullName evidence="3">von Willebrand factor type A domain protein</fullName>
    </submittedName>
</protein>
<proteinExistence type="predicted"/>
<dbReference type="Gene3D" id="3.40.50.410">
    <property type="entry name" value="von Willebrand factor, type A domain"/>
    <property type="match status" value="1"/>
</dbReference>
<dbReference type="Pfam" id="PF12450">
    <property type="entry name" value="vWF_A"/>
    <property type="match status" value="1"/>
</dbReference>
<evidence type="ECO:0000259" key="2">
    <source>
        <dbReference type="PROSITE" id="PS50234"/>
    </source>
</evidence>
<dbReference type="InterPro" id="IPR021908">
    <property type="entry name" value="YfbK_C"/>
</dbReference>
<dbReference type="Pfam" id="PF12034">
    <property type="entry name" value="YfbK_C"/>
    <property type="match status" value="1"/>
</dbReference>
<dbReference type="InterPro" id="IPR002035">
    <property type="entry name" value="VWF_A"/>
</dbReference>
<comment type="caution">
    <text evidence="3">The sequence shown here is derived from an EMBL/GenBank/DDBJ whole genome shotgun (WGS) entry which is preliminary data.</text>
</comment>
<reference evidence="3 4" key="1">
    <citation type="submission" date="2010-12" db="EMBL/GenBank/DDBJ databases">
        <authorList>
            <person name="Muzny D."/>
            <person name="Qin X."/>
            <person name="Deng J."/>
            <person name="Jiang H."/>
            <person name="Liu Y."/>
            <person name="Qu J."/>
            <person name="Song X.-Z."/>
            <person name="Zhang L."/>
            <person name="Thornton R."/>
            <person name="Coyle M."/>
            <person name="Francisco L."/>
            <person name="Jackson L."/>
            <person name="Javaid M."/>
            <person name="Korchina V."/>
            <person name="Kovar C."/>
            <person name="Mata R."/>
            <person name="Mathew T."/>
            <person name="Ngo R."/>
            <person name="Nguyen L."/>
            <person name="Nguyen N."/>
            <person name="Okwuonu G."/>
            <person name="Ongeri F."/>
            <person name="Pham C."/>
            <person name="Simmons D."/>
            <person name="Wilczek-Boney K."/>
            <person name="Hale W."/>
            <person name="Jakkamsetti A."/>
            <person name="Pham P."/>
            <person name="Ruth R."/>
            <person name="San Lucas F."/>
            <person name="Warren J."/>
            <person name="Zhang J."/>
            <person name="Zhao Z."/>
            <person name="Zhou C."/>
            <person name="Zhu D."/>
            <person name="Lee S."/>
            <person name="Bess C."/>
            <person name="Blankenburg K."/>
            <person name="Forbes L."/>
            <person name="Fu Q."/>
            <person name="Gubbala S."/>
            <person name="Hirani K."/>
            <person name="Jayaseelan J.C."/>
            <person name="Lara F."/>
            <person name="Munidasa M."/>
            <person name="Palculict T."/>
            <person name="Patil S."/>
            <person name="Pu L.-L."/>
            <person name="Saada N."/>
            <person name="Tang L."/>
            <person name="Weissenberger G."/>
            <person name="Zhu Y."/>
            <person name="Hemphill L."/>
            <person name="Shang Y."/>
            <person name="Youmans B."/>
            <person name="Ayvaz T."/>
            <person name="Ross M."/>
            <person name="Santibanez J."/>
            <person name="Aqrawi P."/>
            <person name="Gross S."/>
            <person name="Joshi V."/>
            <person name="Fowler G."/>
            <person name="Nazareth L."/>
            <person name="Reid J."/>
            <person name="Worley K."/>
            <person name="Petrosino J."/>
            <person name="Highlander S."/>
            <person name="Gibbs R."/>
        </authorList>
    </citation>
    <scope>NUCLEOTIDE SEQUENCE [LARGE SCALE GENOMIC DNA]</scope>
    <source>
        <strain evidence="3 4">DSM 3986</strain>
    </source>
</reference>
<dbReference type="CDD" id="cd01465">
    <property type="entry name" value="vWA_subgroup"/>
    <property type="match status" value="1"/>
</dbReference>
<feature type="signal peptide" evidence="1">
    <location>
        <begin position="1"/>
        <end position="23"/>
    </location>
</feature>
<name>E6LLS8_9FIRM</name>
<gene>
    <name evidence="3" type="ORF">HMPREF0381_0913</name>
</gene>
<keyword evidence="1" id="KW-0732">Signal</keyword>
<feature type="domain" description="VWFA" evidence="2">
    <location>
        <begin position="168"/>
        <end position="346"/>
    </location>
</feature>